<protein>
    <submittedName>
        <fullName evidence="2">Uncharacterized protein</fullName>
    </submittedName>
</protein>
<sequence length="78" mass="8841">MQQAIGNDSKGILSIVFYSSGILLSYFSPTLTIACYVITAIMWFIPDRRFAVVLNKKIEHLRMLFNVCLNLVVLDNLS</sequence>
<evidence type="ECO:0000256" key="1">
    <source>
        <dbReference type="SAM" id="Phobius"/>
    </source>
</evidence>
<organism evidence="2 3">
    <name type="scientific">Streptococcus parauberis KRS-02083</name>
    <dbReference type="NCBI Taxonomy" id="1207545"/>
    <lineage>
        <taxon>Bacteria</taxon>
        <taxon>Bacillati</taxon>
        <taxon>Bacillota</taxon>
        <taxon>Bacilli</taxon>
        <taxon>Lactobacillales</taxon>
        <taxon>Streptococcaceae</taxon>
        <taxon>Streptococcus</taxon>
    </lineage>
</organism>
<gene>
    <name evidence="2" type="ORF">SPJ1_0169</name>
</gene>
<dbReference type="Proteomes" id="UP000011769">
    <property type="component" value="Unassembled WGS sequence"/>
</dbReference>
<feature type="transmembrane region" description="Helical" evidence="1">
    <location>
        <begin position="12"/>
        <end position="45"/>
    </location>
</feature>
<evidence type="ECO:0000313" key="3">
    <source>
        <dbReference type="Proteomes" id="UP000011769"/>
    </source>
</evidence>
<keyword evidence="1" id="KW-1133">Transmembrane helix</keyword>
<reference evidence="2 3" key="1">
    <citation type="journal article" date="2013" name="PLoS ONE">
        <title>Comparative Genomic Characterization of Three Streptococcus parauberis Strains in Fish Pathogen, as Assessed by Wide-Genome Analyses.</title>
        <authorList>
            <person name="Nho S.W."/>
            <person name="Hikima J."/>
            <person name="Park S.B."/>
            <person name="Jang H.B."/>
            <person name="Cha I.S."/>
            <person name="Yasuike M."/>
            <person name="Nakamura Y."/>
            <person name="Fujiwara A."/>
            <person name="Sano M."/>
            <person name="Kanai K."/>
            <person name="Kondo H."/>
            <person name="Hirono I."/>
            <person name="Takeyama H."/>
            <person name="Aoki T."/>
            <person name="Jung T.S."/>
        </authorList>
    </citation>
    <scope>NUCLEOTIDE SEQUENCE [LARGE SCALE GENOMIC DNA]</scope>
    <source>
        <strain evidence="2 3">KRS-02083</strain>
    </source>
</reference>
<name>A0ABP2T0N4_9STRE</name>
<keyword evidence="1" id="KW-0812">Transmembrane</keyword>
<accession>A0ABP2T0N4</accession>
<comment type="caution">
    <text evidence="2">The sequence shown here is derived from an EMBL/GenBank/DDBJ whole genome shotgun (WGS) entry which is preliminary data.</text>
</comment>
<evidence type="ECO:0000313" key="2">
    <source>
        <dbReference type="EMBL" id="EMG26207.1"/>
    </source>
</evidence>
<keyword evidence="3" id="KW-1185">Reference proteome</keyword>
<dbReference type="EMBL" id="ALYM01000001">
    <property type="protein sequence ID" value="EMG26207.1"/>
    <property type="molecule type" value="Genomic_DNA"/>
</dbReference>
<proteinExistence type="predicted"/>
<keyword evidence="1" id="KW-0472">Membrane</keyword>